<keyword evidence="4" id="KW-0804">Transcription</keyword>
<dbReference type="PROSITE" id="PS50110">
    <property type="entry name" value="RESPONSE_REGULATORY"/>
    <property type="match status" value="1"/>
</dbReference>
<dbReference type="Gene3D" id="3.40.50.2300">
    <property type="match status" value="1"/>
</dbReference>
<dbReference type="Proteomes" id="UP000255355">
    <property type="component" value="Unassembled WGS sequence"/>
</dbReference>
<dbReference type="PANTHER" id="PTHR48111">
    <property type="entry name" value="REGULATOR OF RPOS"/>
    <property type="match status" value="1"/>
</dbReference>
<evidence type="ECO:0000256" key="5">
    <source>
        <dbReference type="ARBA" id="ARBA00041201"/>
    </source>
</evidence>
<organism evidence="10 11">
    <name type="scientific">Nocardia mexicana</name>
    <dbReference type="NCBI Taxonomy" id="279262"/>
    <lineage>
        <taxon>Bacteria</taxon>
        <taxon>Bacillati</taxon>
        <taxon>Actinomycetota</taxon>
        <taxon>Actinomycetes</taxon>
        <taxon>Mycobacteriales</taxon>
        <taxon>Nocardiaceae</taxon>
        <taxon>Nocardia</taxon>
    </lineage>
</organism>
<feature type="DNA-binding region" description="OmpR/PhoB-type" evidence="7">
    <location>
        <begin position="118"/>
        <end position="214"/>
    </location>
</feature>
<dbReference type="STRING" id="1210089.GCA_001613165_03007"/>
<keyword evidence="1 6" id="KW-0597">Phosphoprotein</keyword>
<keyword evidence="3 7" id="KW-0238">DNA-binding</keyword>
<reference evidence="10 11" key="1">
    <citation type="submission" date="2018-07" db="EMBL/GenBank/DDBJ databases">
        <title>Genomic Encyclopedia of Type Strains, Phase IV (KMG-IV): sequencing the most valuable type-strain genomes for metagenomic binning, comparative biology and taxonomic classification.</title>
        <authorList>
            <person name="Goeker M."/>
        </authorList>
    </citation>
    <scope>NUCLEOTIDE SEQUENCE [LARGE SCALE GENOMIC DNA]</scope>
    <source>
        <strain evidence="10 11">DSM 44952</strain>
    </source>
</reference>
<accession>A0A370GT06</accession>
<evidence type="ECO:0000256" key="6">
    <source>
        <dbReference type="PROSITE-ProRule" id="PRU00169"/>
    </source>
</evidence>
<dbReference type="SMART" id="SM00862">
    <property type="entry name" value="Trans_reg_C"/>
    <property type="match status" value="1"/>
</dbReference>
<dbReference type="GO" id="GO:0032993">
    <property type="term" value="C:protein-DNA complex"/>
    <property type="evidence" value="ECO:0007669"/>
    <property type="project" value="TreeGrafter"/>
</dbReference>
<dbReference type="GO" id="GO:0000156">
    <property type="term" value="F:phosphorelay response regulator activity"/>
    <property type="evidence" value="ECO:0007669"/>
    <property type="project" value="TreeGrafter"/>
</dbReference>
<proteinExistence type="predicted"/>
<sequence length="214" mass="23389">MDADKPVADALVAVLNACGHEAAPVGSGAELLTSHRDYDVVILDLNLPDMDGEHALRRFRMVSSAPVVVLTVNNDERTVVRALRLGADDYLVKPAPVGVLIARLENISRRRVSPTVLAPVMVVTRDVCVDLAAREVRVGGEPVALTPSEFRVVEILVEKPGSAVSRQQLRDRIWGDAFLALSRSLDVHVSTLRAKLNRPGLINTVRGYGYRWEV</sequence>
<evidence type="ECO:0000256" key="1">
    <source>
        <dbReference type="ARBA" id="ARBA00022553"/>
    </source>
</evidence>
<gene>
    <name evidence="10" type="ORF">DFR68_111219</name>
</gene>
<dbReference type="InterPro" id="IPR001789">
    <property type="entry name" value="Sig_transdc_resp-reg_receiver"/>
</dbReference>
<name>A0A370GT06_9NOCA</name>
<evidence type="ECO:0000313" key="11">
    <source>
        <dbReference type="Proteomes" id="UP000255355"/>
    </source>
</evidence>
<dbReference type="AlphaFoldDB" id="A0A370GT06"/>
<dbReference type="Gene3D" id="1.10.10.10">
    <property type="entry name" value="Winged helix-like DNA-binding domain superfamily/Winged helix DNA-binding domain"/>
    <property type="match status" value="1"/>
</dbReference>
<keyword evidence="2" id="KW-0805">Transcription regulation</keyword>
<evidence type="ECO:0000259" key="8">
    <source>
        <dbReference type="PROSITE" id="PS50110"/>
    </source>
</evidence>
<dbReference type="SMART" id="SM00448">
    <property type="entry name" value="REC"/>
    <property type="match status" value="1"/>
</dbReference>
<dbReference type="CDD" id="cd00383">
    <property type="entry name" value="trans_reg_C"/>
    <property type="match status" value="1"/>
</dbReference>
<evidence type="ECO:0000256" key="7">
    <source>
        <dbReference type="PROSITE-ProRule" id="PRU01091"/>
    </source>
</evidence>
<feature type="domain" description="Response regulatory" evidence="8">
    <location>
        <begin position="1"/>
        <end position="108"/>
    </location>
</feature>
<dbReference type="Pfam" id="PF00072">
    <property type="entry name" value="Response_reg"/>
    <property type="match status" value="1"/>
</dbReference>
<evidence type="ECO:0000313" key="10">
    <source>
        <dbReference type="EMBL" id="RDI46460.1"/>
    </source>
</evidence>
<dbReference type="InterPro" id="IPR036388">
    <property type="entry name" value="WH-like_DNA-bd_sf"/>
</dbReference>
<dbReference type="InterPro" id="IPR011006">
    <property type="entry name" value="CheY-like_superfamily"/>
</dbReference>
<evidence type="ECO:0000256" key="2">
    <source>
        <dbReference type="ARBA" id="ARBA00023015"/>
    </source>
</evidence>
<comment type="caution">
    <text evidence="10">The sequence shown here is derived from an EMBL/GenBank/DDBJ whole genome shotgun (WGS) entry which is preliminary data.</text>
</comment>
<dbReference type="PANTHER" id="PTHR48111:SF72">
    <property type="entry name" value="SENSORY TRANSDUCTION PROTEIN REGX3"/>
    <property type="match status" value="1"/>
</dbReference>
<dbReference type="Pfam" id="PF00486">
    <property type="entry name" value="Trans_reg_C"/>
    <property type="match status" value="1"/>
</dbReference>
<keyword evidence="11" id="KW-1185">Reference proteome</keyword>
<feature type="domain" description="OmpR/PhoB-type" evidence="9">
    <location>
        <begin position="118"/>
        <end position="214"/>
    </location>
</feature>
<protein>
    <recommendedName>
        <fullName evidence="5">Sensory transduction protein RegX3</fullName>
    </recommendedName>
</protein>
<dbReference type="InterPro" id="IPR039420">
    <property type="entry name" value="WalR-like"/>
</dbReference>
<dbReference type="EMBL" id="QQAZ01000011">
    <property type="protein sequence ID" value="RDI46460.1"/>
    <property type="molecule type" value="Genomic_DNA"/>
</dbReference>
<dbReference type="InterPro" id="IPR001867">
    <property type="entry name" value="OmpR/PhoB-type_DNA-bd"/>
</dbReference>
<dbReference type="GO" id="GO:0006355">
    <property type="term" value="P:regulation of DNA-templated transcription"/>
    <property type="evidence" value="ECO:0007669"/>
    <property type="project" value="InterPro"/>
</dbReference>
<evidence type="ECO:0000256" key="3">
    <source>
        <dbReference type="ARBA" id="ARBA00023125"/>
    </source>
</evidence>
<evidence type="ECO:0000259" key="9">
    <source>
        <dbReference type="PROSITE" id="PS51755"/>
    </source>
</evidence>
<dbReference type="GO" id="GO:0000976">
    <property type="term" value="F:transcription cis-regulatory region binding"/>
    <property type="evidence" value="ECO:0007669"/>
    <property type="project" value="TreeGrafter"/>
</dbReference>
<dbReference type="PROSITE" id="PS51755">
    <property type="entry name" value="OMPR_PHOB"/>
    <property type="match status" value="1"/>
</dbReference>
<evidence type="ECO:0000256" key="4">
    <source>
        <dbReference type="ARBA" id="ARBA00023163"/>
    </source>
</evidence>
<dbReference type="GO" id="GO:0005829">
    <property type="term" value="C:cytosol"/>
    <property type="evidence" value="ECO:0007669"/>
    <property type="project" value="TreeGrafter"/>
</dbReference>
<dbReference type="SUPFAM" id="SSF52172">
    <property type="entry name" value="CheY-like"/>
    <property type="match status" value="1"/>
</dbReference>
<feature type="modified residue" description="4-aspartylphosphate" evidence="6">
    <location>
        <position position="44"/>
    </location>
</feature>